<evidence type="ECO:0000313" key="2">
    <source>
        <dbReference type="Proteomes" id="UP000314294"/>
    </source>
</evidence>
<gene>
    <name evidence="1" type="ORF">EYF80_023655</name>
</gene>
<proteinExistence type="predicted"/>
<dbReference type="Proteomes" id="UP000314294">
    <property type="component" value="Unassembled WGS sequence"/>
</dbReference>
<dbReference type="EMBL" id="SRLO01000224">
    <property type="protein sequence ID" value="TNN66177.1"/>
    <property type="molecule type" value="Genomic_DNA"/>
</dbReference>
<evidence type="ECO:0000313" key="1">
    <source>
        <dbReference type="EMBL" id="TNN66177.1"/>
    </source>
</evidence>
<comment type="caution">
    <text evidence="1">The sequence shown here is derived from an EMBL/GenBank/DDBJ whole genome shotgun (WGS) entry which is preliminary data.</text>
</comment>
<protein>
    <submittedName>
        <fullName evidence="1">Uncharacterized protein</fullName>
    </submittedName>
</protein>
<name>A0A4Z2HK77_9TELE</name>
<accession>A0A4Z2HK77</accession>
<keyword evidence="2" id="KW-1185">Reference proteome</keyword>
<sequence length="62" mass="6825">MLPPSGPRGVLHPAGIEREECDEDVYNNGCEDQTSFPMSEEGLQQSCFSSSTFSESSVWPEL</sequence>
<organism evidence="1 2">
    <name type="scientific">Liparis tanakae</name>
    <name type="common">Tanaka's snailfish</name>
    <dbReference type="NCBI Taxonomy" id="230148"/>
    <lineage>
        <taxon>Eukaryota</taxon>
        <taxon>Metazoa</taxon>
        <taxon>Chordata</taxon>
        <taxon>Craniata</taxon>
        <taxon>Vertebrata</taxon>
        <taxon>Euteleostomi</taxon>
        <taxon>Actinopterygii</taxon>
        <taxon>Neopterygii</taxon>
        <taxon>Teleostei</taxon>
        <taxon>Neoteleostei</taxon>
        <taxon>Acanthomorphata</taxon>
        <taxon>Eupercaria</taxon>
        <taxon>Perciformes</taxon>
        <taxon>Cottioidei</taxon>
        <taxon>Cottales</taxon>
        <taxon>Liparidae</taxon>
        <taxon>Liparis</taxon>
    </lineage>
</organism>
<reference evidence="1 2" key="1">
    <citation type="submission" date="2019-03" db="EMBL/GenBank/DDBJ databases">
        <title>First draft genome of Liparis tanakae, snailfish: a comprehensive survey of snailfish specific genes.</title>
        <authorList>
            <person name="Kim W."/>
            <person name="Song I."/>
            <person name="Jeong J.-H."/>
            <person name="Kim D."/>
            <person name="Kim S."/>
            <person name="Ryu S."/>
            <person name="Song J.Y."/>
            <person name="Lee S.K."/>
        </authorList>
    </citation>
    <scope>NUCLEOTIDE SEQUENCE [LARGE SCALE GENOMIC DNA]</scope>
    <source>
        <tissue evidence="1">Muscle</tissue>
    </source>
</reference>
<dbReference type="AlphaFoldDB" id="A0A4Z2HK77"/>